<feature type="transmembrane region" description="Helical" evidence="7">
    <location>
        <begin position="156"/>
        <end position="175"/>
    </location>
</feature>
<dbReference type="InterPro" id="IPR003362">
    <property type="entry name" value="Bact_transf"/>
</dbReference>
<dbReference type="Gene3D" id="3.40.50.720">
    <property type="entry name" value="NAD(P)-binding Rossmann-like Domain"/>
    <property type="match status" value="1"/>
</dbReference>
<dbReference type="EMBL" id="CP074132">
    <property type="protein sequence ID" value="QUX29981.1"/>
    <property type="molecule type" value="Genomic_DNA"/>
</dbReference>
<gene>
    <name evidence="9" type="ORF">KGD83_05325</name>
</gene>
<evidence type="ECO:0000256" key="1">
    <source>
        <dbReference type="ARBA" id="ARBA00004141"/>
    </source>
</evidence>
<feature type="transmembrane region" description="Helical" evidence="7">
    <location>
        <begin position="335"/>
        <end position="357"/>
    </location>
</feature>
<accession>A0ABX8C6E8</accession>
<dbReference type="InterPro" id="IPR017475">
    <property type="entry name" value="EPS_sugar_tfrase"/>
</dbReference>
<dbReference type="PANTHER" id="PTHR30576:SF10">
    <property type="entry name" value="SLL5057 PROTEIN"/>
    <property type="match status" value="1"/>
</dbReference>
<evidence type="ECO:0000313" key="10">
    <source>
        <dbReference type="Proteomes" id="UP000678016"/>
    </source>
</evidence>
<reference evidence="10" key="1">
    <citation type="submission" date="2021-05" db="EMBL/GenBank/DDBJ databases">
        <title>Direct Submission.</title>
        <authorList>
            <person name="Li K."/>
            <person name="Gao J."/>
        </authorList>
    </citation>
    <scope>NUCLEOTIDE SEQUENCE [LARGE SCALE GENOMIC DNA]</scope>
    <source>
        <strain evidence="10">HDS12</strain>
    </source>
</reference>
<feature type="transmembrane region" description="Helical" evidence="7">
    <location>
        <begin position="131"/>
        <end position="150"/>
    </location>
</feature>
<dbReference type="GO" id="GO:0016740">
    <property type="term" value="F:transferase activity"/>
    <property type="evidence" value="ECO:0007669"/>
    <property type="project" value="UniProtKB-KW"/>
</dbReference>
<comment type="subcellular location">
    <subcellularLocation>
        <location evidence="1">Membrane</location>
        <topology evidence="1">Multi-pass membrane protein</topology>
    </subcellularLocation>
</comment>
<keyword evidence="4 7" id="KW-0812">Transmembrane</keyword>
<feature type="transmembrane region" description="Helical" evidence="7">
    <location>
        <begin position="59"/>
        <end position="81"/>
    </location>
</feature>
<dbReference type="Pfam" id="PF02397">
    <property type="entry name" value="Bac_transf"/>
    <property type="match status" value="1"/>
</dbReference>
<dbReference type="PANTHER" id="PTHR30576">
    <property type="entry name" value="COLANIC BIOSYNTHESIS UDP-GLUCOSE LIPID CARRIER TRANSFERASE"/>
    <property type="match status" value="1"/>
</dbReference>
<comment type="similarity">
    <text evidence="2">Belongs to the bacterial sugar transferase family.</text>
</comment>
<dbReference type="NCBIfam" id="TIGR03025">
    <property type="entry name" value="EPS_sugtrans"/>
    <property type="match status" value="1"/>
</dbReference>
<keyword evidence="6 7" id="KW-0472">Membrane</keyword>
<dbReference type="RefSeq" id="WP_212642795.1">
    <property type="nucleotide sequence ID" value="NZ_CP074132.1"/>
</dbReference>
<evidence type="ECO:0000256" key="6">
    <source>
        <dbReference type="ARBA" id="ARBA00023136"/>
    </source>
</evidence>
<dbReference type="Proteomes" id="UP000678016">
    <property type="component" value="Chromosome"/>
</dbReference>
<keyword evidence="5 7" id="KW-1133">Transmembrane helix</keyword>
<evidence type="ECO:0000313" key="9">
    <source>
        <dbReference type="EMBL" id="QUX29981.1"/>
    </source>
</evidence>
<evidence type="ECO:0000256" key="7">
    <source>
        <dbReference type="SAM" id="Phobius"/>
    </source>
</evidence>
<name>A0ABX8C6E8_9ACTN</name>
<keyword evidence="10" id="KW-1185">Reference proteome</keyword>
<proteinExistence type="inferred from homology"/>
<sequence>MVTTSRTDTVREQSARIVVGPGAPGDPGTPGIPAAAGAPGRRAAVAPGGGSSGAWVRPYVVSLVGLDLAAAMTATLSGTAVRFPSALGAATTLPYLALSLLLPPAWILFVYLGGGYARRFLGVGTEEYRRVATAGIALAATVAVGAYALRFDLARGYALVTLPLILLLTLGMRYARRKALHRRRGSGQCMSRVVVVGYRVAVRDLVRRFRGEVYHGMRVVGVCLPREEAASGPGADEVEGCPVLGTFTGAAEAAALAGADTVAVLACPEMDGAELRRLAWRLEETGTDLIVASALMDVAGPRTSIRPVAGLPLLHVEHPELVGARRVLKGAFDRCAAALALVLLSPLFLALCVLVRAEGGGPALFTQTRVGRGGGEFTVYKFRTMVVGAEALKAMLQPRNEHEGVLFKMRRDPRVTAVGAWLRRYSLDELPQLVNVVRGEMSLVGPRPPLPEEVARYGDDVRRRLVVKPGMTGLWQVSGRSDLSWEESVRLDLRYVENWSLTLDVQILWKTWSAVIRGAGAY</sequence>
<keyword evidence="3 9" id="KW-0808">Transferase</keyword>
<evidence type="ECO:0000256" key="2">
    <source>
        <dbReference type="ARBA" id="ARBA00006464"/>
    </source>
</evidence>
<evidence type="ECO:0000256" key="4">
    <source>
        <dbReference type="ARBA" id="ARBA00022692"/>
    </source>
</evidence>
<protein>
    <submittedName>
        <fullName evidence="9">Sugar transferase</fullName>
    </submittedName>
</protein>
<feature type="transmembrane region" description="Helical" evidence="7">
    <location>
        <begin position="93"/>
        <end position="111"/>
    </location>
</feature>
<organism evidence="9 10">
    <name type="scientific">Nocardiopsis akebiae</name>
    <dbReference type="NCBI Taxonomy" id="2831968"/>
    <lineage>
        <taxon>Bacteria</taxon>
        <taxon>Bacillati</taxon>
        <taxon>Actinomycetota</taxon>
        <taxon>Actinomycetes</taxon>
        <taxon>Streptosporangiales</taxon>
        <taxon>Nocardiopsidaceae</taxon>
        <taxon>Nocardiopsis</taxon>
    </lineage>
</organism>
<evidence type="ECO:0000256" key="5">
    <source>
        <dbReference type="ARBA" id="ARBA00022989"/>
    </source>
</evidence>
<evidence type="ECO:0000256" key="3">
    <source>
        <dbReference type="ARBA" id="ARBA00022679"/>
    </source>
</evidence>
<evidence type="ECO:0000259" key="8">
    <source>
        <dbReference type="Pfam" id="PF02397"/>
    </source>
</evidence>
<feature type="domain" description="Bacterial sugar transferase" evidence="8">
    <location>
        <begin position="329"/>
        <end position="516"/>
    </location>
</feature>